<comment type="caution">
    <text evidence="1">The sequence shown here is derived from an EMBL/GenBank/DDBJ whole genome shotgun (WGS) entry which is preliminary data.</text>
</comment>
<reference evidence="1" key="1">
    <citation type="submission" date="2020-10" db="EMBL/GenBank/DDBJ databases">
        <authorList>
            <person name="Gilroy R."/>
        </authorList>
    </citation>
    <scope>NUCLEOTIDE SEQUENCE</scope>
    <source>
        <strain evidence="1">B1-8020</strain>
    </source>
</reference>
<accession>A0A9D9NGN6</accession>
<sequence>MSDLSRAVAQARHIGIYGRRRYGIRLLAAGDAGEVPLFIRQGNSPNMRDNQIIGAMLLDGLCGASVSGHVSVDVCIDIGVGYECTISVNGKTVLSP</sequence>
<dbReference type="EMBL" id="JADIMA010000053">
    <property type="protein sequence ID" value="MBO8473086.1"/>
    <property type="molecule type" value="Genomic_DNA"/>
</dbReference>
<name>A0A9D9NGN6_9BACT</name>
<gene>
    <name evidence="1" type="ORF">IAB81_05595</name>
</gene>
<protein>
    <submittedName>
        <fullName evidence="1">Uncharacterized protein</fullName>
    </submittedName>
</protein>
<organism evidence="1 2">
    <name type="scientific">Candidatus Merdivivens pullicola</name>
    <dbReference type="NCBI Taxonomy" id="2840872"/>
    <lineage>
        <taxon>Bacteria</taxon>
        <taxon>Pseudomonadati</taxon>
        <taxon>Bacteroidota</taxon>
        <taxon>Bacteroidia</taxon>
        <taxon>Bacteroidales</taxon>
        <taxon>Muribaculaceae</taxon>
        <taxon>Muribaculaceae incertae sedis</taxon>
        <taxon>Candidatus Merdivivens</taxon>
    </lineage>
</organism>
<dbReference type="Proteomes" id="UP000823604">
    <property type="component" value="Unassembled WGS sequence"/>
</dbReference>
<reference evidence="1" key="2">
    <citation type="journal article" date="2021" name="PeerJ">
        <title>Extensive microbial diversity within the chicken gut microbiome revealed by metagenomics and culture.</title>
        <authorList>
            <person name="Gilroy R."/>
            <person name="Ravi A."/>
            <person name="Getino M."/>
            <person name="Pursley I."/>
            <person name="Horton D.L."/>
            <person name="Alikhan N.F."/>
            <person name="Baker D."/>
            <person name="Gharbi K."/>
            <person name="Hall N."/>
            <person name="Watson M."/>
            <person name="Adriaenssens E.M."/>
            <person name="Foster-Nyarko E."/>
            <person name="Jarju S."/>
            <person name="Secka A."/>
            <person name="Antonio M."/>
            <person name="Oren A."/>
            <person name="Chaudhuri R.R."/>
            <person name="La Ragione R."/>
            <person name="Hildebrand F."/>
            <person name="Pallen M.J."/>
        </authorList>
    </citation>
    <scope>NUCLEOTIDE SEQUENCE</scope>
    <source>
        <strain evidence="1">B1-8020</strain>
    </source>
</reference>
<proteinExistence type="predicted"/>
<evidence type="ECO:0000313" key="2">
    <source>
        <dbReference type="Proteomes" id="UP000823604"/>
    </source>
</evidence>
<evidence type="ECO:0000313" key="1">
    <source>
        <dbReference type="EMBL" id="MBO8473086.1"/>
    </source>
</evidence>
<dbReference type="AlphaFoldDB" id="A0A9D9NGN6"/>